<organism evidence="1 2">
    <name type="scientific">Croceicoccus ponticola</name>
    <dbReference type="NCBI Taxonomy" id="2217664"/>
    <lineage>
        <taxon>Bacteria</taxon>
        <taxon>Pseudomonadati</taxon>
        <taxon>Pseudomonadota</taxon>
        <taxon>Alphaproteobacteria</taxon>
        <taxon>Sphingomonadales</taxon>
        <taxon>Erythrobacteraceae</taxon>
        <taxon>Croceicoccus</taxon>
    </lineage>
</organism>
<gene>
    <name evidence="1" type="ORF">EKN06_02000</name>
</gene>
<dbReference type="RefSeq" id="WP_127611194.1">
    <property type="nucleotide sequence ID" value="NZ_RXOL01000001.1"/>
</dbReference>
<sequence>MPDTFAIAERCVTHKEIAMRTLTYAALLAIVPLGACATYPGDAPIVDNGPAAAIGTAVSLDQPVLLGNDLVATAKAIYEDSRCPVGVQCIWAGRVVVTTRIDGPGWRETVNMVAGESQNVRGAEIMLHEVTPAPFKDVPVSAGAYRFRYMIDIAA</sequence>
<dbReference type="Proteomes" id="UP000283003">
    <property type="component" value="Unassembled WGS sequence"/>
</dbReference>
<accession>A0A437H066</accession>
<comment type="caution">
    <text evidence="1">The sequence shown here is derived from an EMBL/GenBank/DDBJ whole genome shotgun (WGS) entry which is preliminary data.</text>
</comment>
<keyword evidence="2" id="KW-1185">Reference proteome</keyword>
<dbReference type="EMBL" id="RXOL01000001">
    <property type="protein sequence ID" value="RVQ69008.1"/>
    <property type="molecule type" value="Genomic_DNA"/>
</dbReference>
<name>A0A437H066_9SPHN</name>
<dbReference type="OrthoDB" id="163809at2"/>
<reference evidence="1 2" key="1">
    <citation type="submission" date="2018-12" db="EMBL/GenBank/DDBJ databases">
        <title>Croceicoccus ponticola sp. nov., a lipolytic bacterium isolated from seawater.</title>
        <authorList>
            <person name="Yoon J.-H."/>
        </authorList>
    </citation>
    <scope>NUCLEOTIDE SEQUENCE [LARGE SCALE GENOMIC DNA]</scope>
    <source>
        <strain evidence="1 2">GM-16</strain>
    </source>
</reference>
<proteinExistence type="predicted"/>
<protein>
    <submittedName>
        <fullName evidence="1">Uncharacterized protein</fullName>
    </submittedName>
</protein>
<evidence type="ECO:0000313" key="1">
    <source>
        <dbReference type="EMBL" id="RVQ69008.1"/>
    </source>
</evidence>
<evidence type="ECO:0000313" key="2">
    <source>
        <dbReference type="Proteomes" id="UP000283003"/>
    </source>
</evidence>
<dbReference type="AlphaFoldDB" id="A0A437H066"/>